<dbReference type="SUPFAM" id="SSF55073">
    <property type="entry name" value="Nucleotide cyclase"/>
    <property type="match status" value="1"/>
</dbReference>
<dbReference type="PANTHER" id="PTHR44757:SF2">
    <property type="entry name" value="BIOFILM ARCHITECTURE MAINTENANCE PROTEIN MBAA"/>
    <property type="match status" value="1"/>
</dbReference>
<dbReference type="Gene3D" id="3.30.450.20">
    <property type="entry name" value="PAS domain"/>
    <property type="match status" value="2"/>
</dbReference>
<keyword evidence="3" id="KW-1185">Reference proteome</keyword>
<dbReference type="InterPro" id="IPR029787">
    <property type="entry name" value="Nucleotide_cyclase"/>
</dbReference>
<dbReference type="CDD" id="cd00130">
    <property type="entry name" value="PAS"/>
    <property type="match status" value="1"/>
</dbReference>
<dbReference type="NCBIfam" id="TIGR00254">
    <property type="entry name" value="GGDEF"/>
    <property type="match status" value="1"/>
</dbReference>
<dbReference type="InterPro" id="IPR000160">
    <property type="entry name" value="GGDEF_dom"/>
</dbReference>
<dbReference type="RefSeq" id="WP_072819464.1">
    <property type="nucleotide sequence ID" value="NZ_LT670849.1"/>
</dbReference>
<feature type="domain" description="GGDEF" evidence="1">
    <location>
        <begin position="355"/>
        <end position="490"/>
    </location>
</feature>
<dbReference type="EMBL" id="LT670849">
    <property type="protein sequence ID" value="SHN77682.1"/>
    <property type="molecule type" value="Genomic_DNA"/>
</dbReference>
<protein>
    <submittedName>
        <fullName evidence="2">Diguanylate cyclase (GGDEF) domain-containing protein</fullName>
    </submittedName>
</protein>
<gene>
    <name evidence="2" type="ORF">SAMN05444170_3485</name>
</gene>
<sequence length="490" mass="55873">MSATSIDRKSDAEMFDLAPVSLWLEDYSEVQALFQEWRAENVTDIKAFLTANPDRVRRCSERIRVLKVNPKTLSLYGARDLDHLMANLGQVLRDDTFKSHVEELAQLWYGQTSFASNTVNYTLTGKRLDIQLSGRILPGHERSWDRVMVAIEDVSERENARRDLVDSQNYAFGLFAHSPVSLWVEDFSGVKRLMDDVRNRGVEDLRVFTDVHQEFVARCMSEIHVIDVNSRTLELFGAPDKKTLLHNLPRVFRDEMEPPFREQLIDLWAGKLFQQREVVNYALDGTKLHLLLQFSILPSHERDWARVQVALTDITARKKAETYLEYLGTHDVLTRTLNRSFYVDELNRLERKGPLPVTIIIVDLNGLKAVNDELGHAAGDGLLRRTGEVFDSLIEKPASVSRIGGDEFAVLLPGTDAVVGDAVLNTLKELIEINNQYYPETPLSISAGIATSEPGDRLEQVVKRADMKMLRAKRQHYIETNRNRRKTSVA</sequence>
<proteinExistence type="predicted"/>
<dbReference type="OrthoDB" id="9789238at2"/>
<dbReference type="SUPFAM" id="SSF55785">
    <property type="entry name" value="PYP-like sensor domain (PAS domain)"/>
    <property type="match status" value="2"/>
</dbReference>
<evidence type="ECO:0000259" key="1">
    <source>
        <dbReference type="PROSITE" id="PS50887"/>
    </source>
</evidence>
<name>A0A1M7U3M6_9BRAD</name>
<dbReference type="Pfam" id="PF00990">
    <property type="entry name" value="GGDEF"/>
    <property type="match status" value="1"/>
</dbReference>
<dbReference type="PROSITE" id="PS50887">
    <property type="entry name" value="GGDEF"/>
    <property type="match status" value="1"/>
</dbReference>
<dbReference type="Pfam" id="PF13426">
    <property type="entry name" value="PAS_9"/>
    <property type="match status" value="1"/>
</dbReference>
<evidence type="ECO:0000313" key="3">
    <source>
        <dbReference type="Proteomes" id="UP000184096"/>
    </source>
</evidence>
<dbReference type="InterPro" id="IPR035965">
    <property type="entry name" value="PAS-like_dom_sf"/>
</dbReference>
<evidence type="ECO:0000313" key="2">
    <source>
        <dbReference type="EMBL" id="SHN77682.1"/>
    </source>
</evidence>
<dbReference type="InterPro" id="IPR000014">
    <property type="entry name" value="PAS"/>
</dbReference>
<dbReference type="CDD" id="cd01949">
    <property type="entry name" value="GGDEF"/>
    <property type="match status" value="1"/>
</dbReference>
<dbReference type="Gene3D" id="3.30.70.270">
    <property type="match status" value="1"/>
</dbReference>
<dbReference type="SMART" id="SM00267">
    <property type="entry name" value="GGDEF"/>
    <property type="match status" value="1"/>
</dbReference>
<reference evidence="3" key="1">
    <citation type="submission" date="2016-11" db="EMBL/GenBank/DDBJ databases">
        <authorList>
            <person name="Varghese N."/>
            <person name="Submissions S."/>
        </authorList>
    </citation>
    <scope>NUCLEOTIDE SEQUENCE [LARGE SCALE GENOMIC DNA]</scope>
    <source>
        <strain evidence="3">GAS401</strain>
    </source>
</reference>
<dbReference type="AlphaFoldDB" id="A0A1M7U3M6"/>
<dbReference type="InterPro" id="IPR052155">
    <property type="entry name" value="Biofilm_reg_signaling"/>
</dbReference>
<dbReference type="InterPro" id="IPR043128">
    <property type="entry name" value="Rev_trsase/Diguanyl_cyclase"/>
</dbReference>
<organism evidence="2 3">
    <name type="scientific">Bradyrhizobium erythrophlei</name>
    <dbReference type="NCBI Taxonomy" id="1437360"/>
    <lineage>
        <taxon>Bacteria</taxon>
        <taxon>Pseudomonadati</taxon>
        <taxon>Pseudomonadota</taxon>
        <taxon>Alphaproteobacteria</taxon>
        <taxon>Hyphomicrobiales</taxon>
        <taxon>Nitrobacteraceae</taxon>
        <taxon>Bradyrhizobium</taxon>
    </lineage>
</organism>
<dbReference type="Proteomes" id="UP000184096">
    <property type="component" value="Chromosome I"/>
</dbReference>
<accession>A0A1M7U3M6</accession>
<dbReference type="PANTHER" id="PTHR44757">
    <property type="entry name" value="DIGUANYLATE CYCLASE DGCP"/>
    <property type="match status" value="1"/>
</dbReference>